<dbReference type="Proteomes" id="UP000323142">
    <property type="component" value="Unassembled WGS sequence"/>
</dbReference>
<dbReference type="EMBL" id="VUOA01000040">
    <property type="protein sequence ID" value="KAA2234957.1"/>
    <property type="molecule type" value="Genomic_DNA"/>
</dbReference>
<feature type="transmembrane region" description="Helical" evidence="1">
    <location>
        <begin position="92"/>
        <end position="118"/>
    </location>
</feature>
<feature type="transmembrane region" description="Helical" evidence="1">
    <location>
        <begin position="296"/>
        <end position="314"/>
    </location>
</feature>
<feature type="transmembrane region" description="Helical" evidence="1">
    <location>
        <begin position="245"/>
        <end position="264"/>
    </location>
</feature>
<keyword evidence="1" id="KW-1133">Transmembrane helix</keyword>
<feature type="transmembrane region" description="Helical" evidence="1">
    <location>
        <begin position="189"/>
        <end position="209"/>
    </location>
</feature>
<sequence>MKIDPNMPPLPRDHAAPSLSEIVPFSSRNISLRKSGFLAPGLATVLLCVYLFSLSSATQYAQLLSFGRAVGFYILFMIFWLVYAYSGSRKPLWAFLAPALLTAILMETPIWTGIAALFRDVLPGGKVPDAAPFTAQFKSMFFGAGLPEELFKALPLFLGIGIALWLQARPAAPGMRGRILDGLAVRTPLDGVLVGLACGAAFIAMETFFEYYTNQIQRVSRATSSDSLGFLFGLQLLIPRTLQSLSGHMGWSAIMGYFVGLAFARRRMLVPLILGGWLAASLVHGLWNSVGHVSPVLYYAVAVFGFVLFLACLMKAKQLEPSFTGQAMASTGSIVVGVAPRPAAPPRPAPTPVAPPMPAPPAPPVPPMPPAPVPIAVADTLPVLAPYSLLVEGEVVPLAGGAHLDLSALPGLGGRGAGIVGEVTTHPADPTVLGLKNLSGRPWRAVAADGTAQEVPPDRNLRLGAGTRIAFGPLSGDIRQNQTA</sequence>
<protein>
    <submittedName>
        <fullName evidence="2">PrsW family intramembrane metalloprotease</fullName>
    </submittedName>
</protein>
<reference evidence="2 3" key="2">
    <citation type="submission" date="2019-09" db="EMBL/GenBank/DDBJ databases">
        <authorList>
            <person name="Jin C."/>
        </authorList>
    </citation>
    <scope>NUCLEOTIDE SEQUENCE [LARGE SCALE GENOMIC DNA]</scope>
    <source>
        <strain evidence="2 3">BN140002</strain>
    </source>
</reference>
<feature type="transmembrane region" description="Helical" evidence="1">
    <location>
        <begin position="150"/>
        <end position="168"/>
    </location>
</feature>
<keyword evidence="2" id="KW-0378">Hydrolase</keyword>
<keyword evidence="3" id="KW-1185">Reference proteome</keyword>
<keyword evidence="2" id="KW-0482">Metalloprotease</keyword>
<dbReference type="InterPro" id="IPR026898">
    <property type="entry name" value="PrsW"/>
</dbReference>
<feature type="transmembrane region" description="Helical" evidence="1">
    <location>
        <begin position="66"/>
        <end position="85"/>
    </location>
</feature>
<proteinExistence type="predicted"/>
<keyword evidence="2" id="KW-0645">Protease</keyword>
<reference evidence="2 3" key="1">
    <citation type="submission" date="2019-09" db="EMBL/GenBank/DDBJ databases">
        <title>Salinarimonas rosea gen. nov., sp. nov., a new member of the a-2 subgroup of the Proteobacteria.</title>
        <authorList>
            <person name="Liu J."/>
        </authorList>
    </citation>
    <scope>NUCLEOTIDE SEQUENCE [LARGE SCALE GENOMIC DNA]</scope>
    <source>
        <strain evidence="2 3">BN140002</strain>
    </source>
</reference>
<dbReference type="RefSeq" id="WP_149821503.1">
    <property type="nucleotide sequence ID" value="NZ_VUOA01000040.1"/>
</dbReference>
<gene>
    <name evidence="2" type="ORF">F0L46_21685</name>
</gene>
<feature type="transmembrane region" description="Helical" evidence="1">
    <location>
        <begin position="36"/>
        <end position="54"/>
    </location>
</feature>
<accession>A0A5B2V9N5</accession>
<dbReference type="AlphaFoldDB" id="A0A5B2V9N5"/>
<evidence type="ECO:0000256" key="1">
    <source>
        <dbReference type="SAM" id="Phobius"/>
    </source>
</evidence>
<keyword evidence="1" id="KW-0472">Membrane</keyword>
<name>A0A5B2V9N5_9HYPH</name>
<evidence type="ECO:0000313" key="3">
    <source>
        <dbReference type="Proteomes" id="UP000323142"/>
    </source>
</evidence>
<dbReference type="PANTHER" id="PTHR36844">
    <property type="entry name" value="PROTEASE PRSW"/>
    <property type="match status" value="1"/>
</dbReference>
<keyword evidence="1" id="KW-0812">Transmembrane</keyword>
<dbReference type="GO" id="GO:0008237">
    <property type="term" value="F:metallopeptidase activity"/>
    <property type="evidence" value="ECO:0007669"/>
    <property type="project" value="UniProtKB-KW"/>
</dbReference>
<dbReference type="GO" id="GO:0006508">
    <property type="term" value="P:proteolysis"/>
    <property type="evidence" value="ECO:0007669"/>
    <property type="project" value="UniProtKB-KW"/>
</dbReference>
<feature type="transmembrane region" description="Helical" evidence="1">
    <location>
        <begin position="269"/>
        <end position="290"/>
    </location>
</feature>
<evidence type="ECO:0000313" key="2">
    <source>
        <dbReference type="EMBL" id="KAA2234957.1"/>
    </source>
</evidence>
<comment type="caution">
    <text evidence="2">The sequence shown here is derived from an EMBL/GenBank/DDBJ whole genome shotgun (WGS) entry which is preliminary data.</text>
</comment>
<dbReference type="PANTHER" id="PTHR36844:SF1">
    <property type="entry name" value="PROTEASE PRSW"/>
    <property type="match status" value="1"/>
</dbReference>
<dbReference type="Pfam" id="PF13367">
    <property type="entry name" value="PrsW-protease"/>
    <property type="match status" value="1"/>
</dbReference>
<organism evidence="2 3">
    <name type="scientific">Salinarimonas soli</name>
    <dbReference type="NCBI Taxonomy" id="1638099"/>
    <lineage>
        <taxon>Bacteria</taxon>
        <taxon>Pseudomonadati</taxon>
        <taxon>Pseudomonadota</taxon>
        <taxon>Alphaproteobacteria</taxon>
        <taxon>Hyphomicrobiales</taxon>
        <taxon>Salinarimonadaceae</taxon>
        <taxon>Salinarimonas</taxon>
    </lineage>
</organism>
<dbReference type="OrthoDB" id="9816434at2"/>